<proteinExistence type="predicted"/>
<evidence type="ECO:0000313" key="2">
    <source>
        <dbReference type="Proteomes" id="UP000028547"/>
    </source>
</evidence>
<dbReference type="AlphaFoldDB" id="A0A084SMK4"/>
<gene>
    <name evidence="1" type="ORF">Q664_32875</name>
</gene>
<name>A0A084SMK4_9BACT</name>
<dbReference type="Proteomes" id="UP000028547">
    <property type="component" value="Unassembled WGS sequence"/>
</dbReference>
<sequence>MVSEPTASPRFFILEKDKLWSRYDVDVDELEPVNLGEAALCQRCGDAIGMLPWLPPYRVELVLHGEELGDFLKPPGDDLLMSERFARAFQEEGLTGLEGFHPVEVVRVRRKRRSPKALHVPAYLVVRTRPISRAAVDMARSRIVYAGDPPTCEECREATKNAIHGYTLEPGTWGGEDIFRPRGLSGCLTVSERFARFVERHGFTNMKLTPTEQLVWDPLRRGPPRTKPGTA</sequence>
<dbReference type="RefSeq" id="WP_043404089.1">
    <property type="nucleotide sequence ID" value="NZ_JPMI01000233.1"/>
</dbReference>
<evidence type="ECO:0000313" key="1">
    <source>
        <dbReference type="EMBL" id="KFA89689.1"/>
    </source>
</evidence>
<organism evidence="1 2">
    <name type="scientific">Archangium violaceum Cb vi76</name>
    <dbReference type="NCBI Taxonomy" id="1406225"/>
    <lineage>
        <taxon>Bacteria</taxon>
        <taxon>Pseudomonadati</taxon>
        <taxon>Myxococcota</taxon>
        <taxon>Myxococcia</taxon>
        <taxon>Myxococcales</taxon>
        <taxon>Cystobacterineae</taxon>
        <taxon>Archangiaceae</taxon>
        <taxon>Archangium</taxon>
    </lineage>
</organism>
<accession>A0A084SMK4</accession>
<comment type="caution">
    <text evidence="1">The sequence shown here is derived from an EMBL/GenBank/DDBJ whole genome shotgun (WGS) entry which is preliminary data.</text>
</comment>
<protein>
    <submittedName>
        <fullName evidence="1">Uncharacterized protein</fullName>
    </submittedName>
</protein>
<dbReference type="EMBL" id="JPMI01000233">
    <property type="protein sequence ID" value="KFA89689.1"/>
    <property type="molecule type" value="Genomic_DNA"/>
</dbReference>
<reference evidence="1 2" key="1">
    <citation type="submission" date="2014-07" db="EMBL/GenBank/DDBJ databases">
        <title>Draft Genome Sequence of Gephyronic Acid Producer, Cystobacter violaceus Strain Cb vi76.</title>
        <authorList>
            <person name="Stevens D.C."/>
            <person name="Young J."/>
            <person name="Carmichael R."/>
            <person name="Tan J."/>
            <person name="Taylor R.E."/>
        </authorList>
    </citation>
    <scope>NUCLEOTIDE SEQUENCE [LARGE SCALE GENOMIC DNA]</scope>
    <source>
        <strain evidence="1 2">Cb vi76</strain>
    </source>
</reference>